<evidence type="ECO:0000313" key="14">
    <source>
        <dbReference type="EMBL" id="CEP10936.1"/>
    </source>
</evidence>
<dbReference type="GO" id="GO:0008017">
    <property type="term" value="F:microtubule binding"/>
    <property type="evidence" value="ECO:0007669"/>
    <property type="project" value="TreeGrafter"/>
</dbReference>
<comment type="subcellular location">
    <subcellularLocation>
        <location evidence="1">Late endosome membrane</location>
        <topology evidence="1">Peripheral membrane protein</topology>
    </subcellularLocation>
</comment>
<proteinExistence type="inferred from homology"/>
<dbReference type="Pfam" id="PF03997">
    <property type="entry name" value="VPS28"/>
    <property type="match status" value="1"/>
</dbReference>
<dbReference type="PRINTS" id="PR00195">
    <property type="entry name" value="DYNAMIN"/>
</dbReference>
<dbReference type="GO" id="GO:0003924">
    <property type="term" value="F:GTPase activity"/>
    <property type="evidence" value="ECO:0007669"/>
    <property type="project" value="InterPro"/>
</dbReference>
<dbReference type="InterPro" id="IPR020850">
    <property type="entry name" value="GED_dom"/>
</dbReference>
<sequence length="921" mass="103083">MDSPTNSQVPQYAPSYSSKLPNLNLDEEIKLFTNNKERDKYDNMADLYSIIILMEHLEKAFIRDSITADEYTPQCANLIAKYKTTMSFLSDSVDNLETFMNDYKVAVNRFKIGVPATYEHAIGDNTKDVAKSAKYIAESVLHFITLMDTLRLNRYAVDELHPILADLIQSLNNVPGLSADFEGKQKVRQWLITLHSMKASDEITEEQARQMLIELINKIQDAFITIGGNESLDLPQIITVGEQSSGKSSVLEHIVQRDFLPRGSGIVTRRPLVLQLITIRNGSQDDYAEFLHLPNQKIYDFSQVRQEILNETDRIAGNNKGISRKPINLKIYSRNVLNLTLIDLPGLTKFPIGDQPQDIDIQIRKLVLDYISKSNSIILAVTPANADLANSDSLKLAKQVDPAGKRTMGVLTKLDLMDTGTHALDVLTGKSFSLKMGFVGVVNRSQQDIITSKSMQDAIQSEKLFFQSHAAYRGISQRCGSEYLSKQLHQVLVSHIREKLPDLRSKTSSLIGQTQHELSQYGDPAFTGSVHRGSLILKMLTMYSTEFVSSIDGTSSSISTKELSGGARIYFIFNSIFRHALDGIYPCTNLTDDDIRTAIRNSKGPRCSLFVPEIAFDLLVRPQIKLLEAPSLRCVDLAYEELSKICHTCGNKEITRFPKLHTKLVEVVSDLLQERLSPSSEYIQSLIAVQCAYINTNHPDFPGASGAMIEMQKRHKEEEKAEKKRLARQQLMLASGAEVHNKSARSMSITSIASSNSTSTPPKESFLNMFFGNHTSSSLKPTGLSQLLSVDEGQEQHFSKAVSSLSSELDGDIKIKATERDDKEVELIPIVVISIVVGYLITAYFNIVRKSIQDSVPKAIMHLLVNFTKENVQNRLVSALYREDLFEDLLKEDPAVASERDRCKAMLDIYKNVFTLISDAM</sequence>
<dbReference type="Gene3D" id="1.20.1440.200">
    <property type="match status" value="1"/>
</dbReference>
<feature type="domain" description="VPS28 C-terminal" evidence="10">
    <location>
        <begin position="131"/>
        <end position="227"/>
    </location>
</feature>
<comment type="similarity">
    <text evidence="8">Belongs to the TRAFAC class dynamin-like GTPase superfamily. Dynamin/Fzo/YdjA family.</text>
</comment>
<dbReference type="EMBL" id="LN725615">
    <property type="protein sequence ID" value="CEP10936.1"/>
    <property type="molecule type" value="Genomic_DNA"/>
</dbReference>
<dbReference type="Pfam" id="PF01031">
    <property type="entry name" value="Dynamin_M"/>
    <property type="match status" value="1"/>
</dbReference>
<dbReference type="InterPro" id="IPR027417">
    <property type="entry name" value="P-loop_NTPase"/>
</dbReference>
<dbReference type="OrthoDB" id="5061070at2759"/>
<dbReference type="FunFam" id="3.40.50.300:FF:001027">
    <property type="entry name" value="dynamin-related protein 3A"/>
    <property type="match status" value="1"/>
</dbReference>
<comment type="similarity">
    <text evidence="7">Belongs to the VPS28 family.</text>
</comment>
<dbReference type="SUPFAM" id="SSF140427">
    <property type="entry name" value="VPS28 C-terminal domain-like"/>
    <property type="match status" value="1"/>
</dbReference>
<dbReference type="PROSITE" id="PS51310">
    <property type="entry name" value="VPS28_C"/>
    <property type="match status" value="1"/>
</dbReference>
<dbReference type="GO" id="GO:0015031">
    <property type="term" value="P:protein transport"/>
    <property type="evidence" value="ECO:0007669"/>
    <property type="project" value="UniProtKB-UniRule"/>
</dbReference>
<dbReference type="Proteomes" id="UP000054107">
    <property type="component" value="Unassembled WGS sequence"/>
</dbReference>
<accession>A0A0B7MY60</accession>
<dbReference type="SMART" id="SM00302">
    <property type="entry name" value="GED"/>
    <property type="match status" value="1"/>
</dbReference>
<dbReference type="GO" id="GO:0006897">
    <property type="term" value="P:endocytosis"/>
    <property type="evidence" value="ECO:0007669"/>
    <property type="project" value="TreeGrafter"/>
</dbReference>
<dbReference type="Gene3D" id="3.40.50.300">
    <property type="entry name" value="P-loop containing nucleotide triphosphate hydrolases"/>
    <property type="match status" value="1"/>
</dbReference>
<dbReference type="GO" id="GO:0072666">
    <property type="term" value="P:establishment of protein localization to vacuole"/>
    <property type="evidence" value="ECO:0007669"/>
    <property type="project" value="UniProtKB-ARBA"/>
</dbReference>
<organism evidence="14 15">
    <name type="scientific">Parasitella parasitica</name>
    <dbReference type="NCBI Taxonomy" id="35722"/>
    <lineage>
        <taxon>Eukaryota</taxon>
        <taxon>Fungi</taxon>
        <taxon>Fungi incertae sedis</taxon>
        <taxon>Mucoromycota</taxon>
        <taxon>Mucoromycotina</taxon>
        <taxon>Mucoromycetes</taxon>
        <taxon>Mucorales</taxon>
        <taxon>Mucorineae</taxon>
        <taxon>Mucoraceae</taxon>
        <taxon>Parasitella</taxon>
    </lineage>
</organism>
<dbReference type="GO" id="GO:0000813">
    <property type="term" value="C:ESCRT I complex"/>
    <property type="evidence" value="ECO:0007669"/>
    <property type="project" value="InterPro"/>
</dbReference>
<dbReference type="InterPro" id="IPR030381">
    <property type="entry name" value="G_DYNAMIN_dom"/>
</dbReference>
<dbReference type="GO" id="GO:0005739">
    <property type="term" value="C:mitochondrion"/>
    <property type="evidence" value="ECO:0007669"/>
    <property type="project" value="TreeGrafter"/>
</dbReference>
<evidence type="ECO:0000256" key="6">
    <source>
        <dbReference type="ARBA" id="ARBA00023134"/>
    </source>
</evidence>
<dbReference type="InterPro" id="IPR001401">
    <property type="entry name" value="Dynamin_GTPase"/>
</dbReference>
<dbReference type="InterPro" id="IPR000375">
    <property type="entry name" value="Dynamin_stalk"/>
</dbReference>
<dbReference type="Pfam" id="PF02212">
    <property type="entry name" value="GED"/>
    <property type="match status" value="1"/>
</dbReference>
<dbReference type="SMART" id="SM00053">
    <property type="entry name" value="DYNc"/>
    <property type="match status" value="1"/>
</dbReference>
<keyword evidence="5 7" id="KW-0653">Protein transport</keyword>
<feature type="domain" description="Dynamin-type G" evidence="13">
    <location>
        <begin position="231"/>
        <end position="501"/>
    </location>
</feature>
<keyword evidence="9" id="KW-0472">Membrane</keyword>
<dbReference type="Pfam" id="PF00350">
    <property type="entry name" value="Dynamin_N"/>
    <property type="match status" value="1"/>
</dbReference>
<keyword evidence="3 8" id="KW-0547">Nucleotide-binding</keyword>
<dbReference type="CDD" id="cd08771">
    <property type="entry name" value="DLP_1"/>
    <property type="match status" value="1"/>
</dbReference>
<dbReference type="PROSITE" id="PS00410">
    <property type="entry name" value="G_DYNAMIN_1"/>
    <property type="match status" value="1"/>
</dbReference>
<dbReference type="SUPFAM" id="SSF52540">
    <property type="entry name" value="P-loop containing nucleoside triphosphate hydrolases"/>
    <property type="match status" value="1"/>
</dbReference>
<keyword evidence="9" id="KW-1133">Transmembrane helix</keyword>
<dbReference type="InterPro" id="IPR037202">
    <property type="entry name" value="ESCRT_assembly_dom"/>
</dbReference>
<dbReference type="InterPro" id="IPR022812">
    <property type="entry name" value="Dynamin"/>
</dbReference>
<dbReference type="PANTHER" id="PTHR11566">
    <property type="entry name" value="DYNAMIN"/>
    <property type="match status" value="1"/>
</dbReference>
<dbReference type="InterPro" id="IPR017899">
    <property type="entry name" value="VPS28_C"/>
</dbReference>
<dbReference type="InterPro" id="IPR017898">
    <property type="entry name" value="VPS28_N"/>
</dbReference>
<dbReference type="InterPro" id="IPR019762">
    <property type="entry name" value="Dynamin_GTPase_CS"/>
</dbReference>
<dbReference type="GO" id="GO:0005777">
    <property type="term" value="C:peroxisome"/>
    <property type="evidence" value="ECO:0007669"/>
    <property type="project" value="TreeGrafter"/>
</dbReference>
<dbReference type="InterPro" id="IPR037206">
    <property type="entry name" value="VPS28_C_sf"/>
</dbReference>
<dbReference type="GO" id="GO:0000266">
    <property type="term" value="P:mitochondrial fission"/>
    <property type="evidence" value="ECO:0007669"/>
    <property type="project" value="TreeGrafter"/>
</dbReference>
<evidence type="ECO:0000256" key="3">
    <source>
        <dbReference type="ARBA" id="ARBA00022741"/>
    </source>
</evidence>
<keyword evidence="15" id="KW-1185">Reference proteome</keyword>
<dbReference type="STRING" id="35722.A0A0B7MY60"/>
<dbReference type="PROSITE" id="PS51718">
    <property type="entry name" value="G_DYNAMIN_2"/>
    <property type="match status" value="1"/>
</dbReference>
<dbReference type="InterPro" id="IPR007143">
    <property type="entry name" value="Vps28"/>
</dbReference>
<dbReference type="GO" id="GO:0032509">
    <property type="term" value="P:endosome transport via multivesicular body sorting pathway"/>
    <property type="evidence" value="ECO:0007669"/>
    <property type="project" value="InterPro"/>
</dbReference>
<dbReference type="Gene3D" id="1.20.120.1240">
    <property type="entry name" value="Dynamin, middle domain"/>
    <property type="match status" value="1"/>
</dbReference>
<dbReference type="GO" id="GO:0048312">
    <property type="term" value="P:intracellular distribution of mitochondria"/>
    <property type="evidence" value="ECO:0007669"/>
    <property type="project" value="TreeGrafter"/>
</dbReference>
<dbReference type="GO" id="GO:0005525">
    <property type="term" value="F:GTP binding"/>
    <property type="evidence" value="ECO:0007669"/>
    <property type="project" value="UniProtKB-KW"/>
</dbReference>
<evidence type="ECO:0000259" key="11">
    <source>
        <dbReference type="PROSITE" id="PS51313"/>
    </source>
</evidence>
<evidence type="ECO:0000259" key="13">
    <source>
        <dbReference type="PROSITE" id="PS51718"/>
    </source>
</evidence>
<evidence type="ECO:0000256" key="4">
    <source>
        <dbReference type="ARBA" id="ARBA00022753"/>
    </source>
</evidence>
<evidence type="ECO:0000313" key="15">
    <source>
        <dbReference type="Proteomes" id="UP000054107"/>
    </source>
</evidence>
<dbReference type="InterPro" id="IPR045063">
    <property type="entry name" value="Dynamin_N"/>
</dbReference>
<evidence type="ECO:0000259" key="10">
    <source>
        <dbReference type="PROSITE" id="PS51310"/>
    </source>
</evidence>
<evidence type="ECO:0000256" key="2">
    <source>
        <dbReference type="ARBA" id="ARBA00022448"/>
    </source>
</evidence>
<evidence type="ECO:0008006" key="16">
    <source>
        <dbReference type="Google" id="ProtNLM"/>
    </source>
</evidence>
<dbReference type="InterPro" id="IPR038358">
    <property type="entry name" value="VPS28_N_sf"/>
</dbReference>
<dbReference type="PROSITE" id="PS51313">
    <property type="entry name" value="VPS28_N"/>
    <property type="match status" value="1"/>
</dbReference>
<dbReference type="PANTHER" id="PTHR11566:SF235">
    <property type="entry name" value="DYNAMIN-RELATED PROTEIN DNM1"/>
    <property type="match status" value="1"/>
</dbReference>
<keyword evidence="4" id="KW-0967">Endosome</keyword>
<evidence type="ECO:0000256" key="5">
    <source>
        <dbReference type="ARBA" id="ARBA00022927"/>
    </source>
</evidence>
<gene>
    <name evidence="14" type="primary">PARPA_04735.1 scaffold 15639</name>
</gene>
<keyword evidence="6 8" id="KW-0342">GTP-binding</keyword>
<dbReference type="FunFam" id="1.20.120.1130:FF:000001">
    <property type="entry name" value="Vacuolar protein sorting-associated protein 28 homolog"/>
    <property type="match status" value="1"/>
</dbReference>
<dbReference type="AlphaFoldDB" id="A0A0B7MY60"/>
<evidence type="ECO:0000256" key="9">
    <source>
        <dbReference type="SAM" id="Phobius"/>
    </source>
</evidence>
<evidence type="ECO:0000259" key="12">
    <source>
        <dbReference type="PROSITE" id="PS51388"/>
    </source>
</evidence>
<feature type="domain" description="VPS28 N-terminal" evidence="11">
    <location>
        <begin position="18"/>
        <end position="120"/>
    </location>
</feature>
<feature type="transmembrane region" description="Helical" evidence="9">
    <location>
        <begin position="827"/>
        <end position="848"/>
    </location>
</feature>
<dbReference type="InterPro" id="IPR003130">
    <property type="entry name" value="GED"/>
</dbReference>
<protein>
    <recommendedName>
        <fullName evidence="16">Dynamin GTPase</fullName>
    </recommendedName>
</protein>
<keyword evidence="2 7" id="KW-0813">Transport</keyword>
<dbReference type="GO" id="GO:0016559">
    <property type="term" value="P:peroxisome fission"/>
    <property type="evidence" value="ECO:0007669"/>
    <property type="project" value="TreeGrafter"/>
</dbReference>
<dbReference type="SUPFAM" id="SSF140111">
    <property type="entry name" value="Endosomal sorting complex assembly domain"/>
    <property type="match status" value="1"/>
</dbReference>
<evidence type="ECO:0000256" key="1">
    <source>
        <dbReference type="ARBA" id="ARBA00004633"/>
    </source>
</evidence>
<evidence type="ECO:0000256" key="8">
    <source>
        <dbReference type="RuleBase" id="RU003932"/>
    </source>
</evidence>
<feature type="domain" description="GED" evidence="12">
    <location>
        <begin position="834"/>
        <end position="921"/>
    </location>
</feature>
<dbReference type="GO" id="GO:0005874">
    <property type="term" value="C:microtubule"/>
    <property type="evidence" value="ECO:0007669"/>
    <property type="project" value="TreeGrafter"/>
</dbReference>
<name>A0A0B7MY60_9FUNG</name>
<dbReference type="GO" id="GO:0043162">
    <property type="term" value="P:ubiquitin-dependent protein catabolic process via the multivesicular body sorting pathway"/>
    <property type="evidence" value="ECO:0007669"/>
    <property type="project" value="UniProtKB-ARBA"/>
</dbReference>
<evidence type="ECO:0000256" key="7">
    <source>
        <dbReference type="PROSITE-ProRule" id="PRU00642"/>
    </source>
</evidence>
<reference evidence="14 15" key="1">
    <citation type="submission" date="2014-09" db="EMBL/GenBank/DDBJ databases">
        <authorList>
            <person name="Ellenberger Sabrina"/>
        </authorList>
    </citation>
    <scope>NUCLEOTIDE SEQUENCE [LARGE SCALE GENOMIC DNA]</scope>
    <source>
        <strain evidence="14 15">CBS 412.66</strain>
    </source>
</reference>
<dbReference type="GO" id="GO:0031902">
    <property type="term" value="C:late endosome membrane"/>
    <property type="evidence" value="ECO:0007669"/>
    <property type="project" value="UniProtKB-SubCell"/>
</dbReference>
<dbReference type="PROSITE" id="PS51388">
    <property type="entry name" value="GED"/>
    <property type="match status" value="1"/>
</dbReference>
<keyword evidence="9" id="KW-0812">Transmembrane</keyword>
<dbReference type="Gene3D" id="1.20.120.1130">
    <property type="match status" value="1"/>
</dbReference>